<gene>
    <name evidence="1" type="ORF">EXIGLDRAFT_686158</name>
</gene>
<dbReference type="AlphaFoldDB" id="A0A165BV52"/>
<name>A0A165BV52_EXIGL</name>
<dbReference type="STRING" id="1314781.A0A165BV52"/>
<keyword evidence="2" id="KW-1185">Reference proteome</keyword>
<feature type="non-terminal residue" evidence="1">
    <location>
        <position position="148"/>
    </location>
</feature>
<sequence length="148" mass="16816">MRGICVGYMEHDEPTIFAQRTRDGLPFRASERWVAKLVAKEVQYVKRMATRAAQKVPRDFEEKLRYSFLREARAIRDYSIPAELRVNIDQTQNLLQDNGKCTYDPLGAKQVAVFGVDEKRAFTTLVGVSASGALLPFQIIYKGQSKLS</sequence>
<accession>A0A165BV52</accession>
<organism evidence="1 2">
    <name type="scientific">Exidia glandulosa HHB12029</name>
    <dbReference type="NCBI Taxonomy" id="1314781"/>
    <lineage>
        <taxon>Eukaryota</taxon>
        <taxon>Fungi</taxon>
        <taxon>Dikarya</taxon>
        <taxon>Basidiomycota</taxon>
        <taxon>Agaricomycotina</taxon>
        <taxon>Agaricomycetes</taxon>
        <taxon>Auriculariales</taxon>
        <taxon>Exidiaceae</taxon>
        <taxon>Exidia</taxon>
    </lineage>
</organism>
<evidence type="ECO:0000313" key="1">
    <source>
        <dbReference type="EMBL" id="KZV81295.1"/>
    </source>
</evidence>
<protein>
    <submittedName>
        <fullName evidence="1">Uncharacterized protein</fullName>
    </submittedName>
</protein>
<dbReference type="EMBL" id="KV426402">
    <property type="protein sequence ID" value="KZV81295.1"/>
    <property type="molecule type" value="Genomic_DNA"/>
</dbReference>
<evidence type="ECO:0000313" key="2">
    <source>
        <dbReference type="Proteomes" id="UP000077266"/>
    </source>
</evidence>
<dbReference type="InParanoid" id="A0A165BV52"/>
<reference evidence="1 2" key="1">
    <citation type="journal article" date="2016" name="Mol. Biol. Evol.">
        <title>Comparative Genomics of Early-Diverging Mushroom-Forming Fungi Provides Insights into the Origins of Lignocellulose Decay Capabilities.</title>
        <authorList>
            <person name="Nagy L.G."/>
            <person name="Riley R."/>
            <person name="Tritt A."/>
            <person name="Adam C."/>
            <person name="Daum C."/>
            <person name="Floudas D."/>
            <person name="Sun H."/>
            <person name="Yadav J.S."/>
            <person name="Pangilinan J."/>
            <person name="Larsson K.H."/>
            <person name="Matsuura K."/>
            <person name="Barry K."/>
            <person name="Labutti K."/>
            <person name="Kuo R."/>
            <person name="Ohm R.A."/>
            <person name="Bhattacharya S.S."/>
            <person name="Shirouzu T."/>
            <person name="Yoshinaga Y."/>
            <person name="Martin F.M."/>
            <person name="Grigoriev I.V."/>
            <person name="Hibbett D.S."/>
        </authorList>
    </citation>
    <scope>NUCLEOTIDE SEQUENCE [LARGE SCALE GENOMIC DNA]</scope>
    <source>
        <strain evidence="1 2">HHB12029</strain>
    </source>
</reference>
<proteinExistence type="predicted"/>
<dbReference type="OrthoDB" id="3341102at2759"/>
<dbReference type="Proteomes" id="UP000077266">
    <property type="component" value="Unassembled WGS sequence"/>
</dbReference>